<feature type="compositionally biased region" description="Polar residues" evidence="1">
    <location>
        <begin position="122"/>
        <end position="137"/>
    </location>
</feature>
<dbReference type="Pfam" id="PF04212">
    <property type="entry name" value="MIT"/>
    <property type="match status" value="1"/>
</dbReference>
<feature type="compositionally biased region" description="Polar residues" evidence="1">
    <location>
        <begin position="919"/>
        <end position="929"/>
    </location>
</feature>
<dbReference type="EMBL" id="QGMG01000025">
    <property type="protein sequence ID" value="TVY58798.1"/>
    <property type="molecule type" value="Genomic_DNA"/>
</dbReference>
<feature type="domain" description="MIT" evidence="2">
    <location>
        <begin position="284"/>
        <end position="349"/>
    </location>
</feature>
<feature type="compositionally biased region" description="Polar residues" evidence="1">
    <location>
        <begin position="780"/>
        <end position="793"/>
    </location>
</feature>
<feature type="compositionally biased region" description="Basic and acidic residues" evidence="1">
    <location>
        <begin position="239"/>
        <end position="249"/>
    </location>
</feature>
<dbReference type="PANTHER" id="PTHR37327:SF1">
    <property type="entry name" value="MICROTUBULE INTERACTING AND TRANSPORT DOMAIN-CONTAINING PROTEIN"/>
    <property type="match status" value="1"/>
</dbReference>
<feature type="compositionally biased region" description="Low complexity" evidence="1">
    <location>
        <begin position="54"/>
        <end position="67"/>
    </location>
</feature>
<feature type="compositionally biased region" description="Polar residues" evidence="1">
    <location>
        <begin position="147"/>
        <end position="157"/>
    </location>
</feature>
<feature type="region of interest" description="Disordered" evidence="1">
    <location>
        <begin position="1"/>
        <end position="157"/>
    </location>
</feature>
<feature type="region of interest" description="Disordered" evidence="1">
    <location>
        <begin position="680"/>
        <end position="933"/>
    </location>
</feature>
<reference evidence="3 4" key="1">
    <citation type="submission" date="2018-05" db="EMBL/GenBank/DDBJ databases">
        <title>Whole genome sequencing for identification of molecular markers to develop diagnostic detection tools for the regulated plant pathogen Lachnellula willkommii.</title>
        <authorList>
            <person name="Giroux E."/>
            <person name="Bilodeau G."/>
        </authorList>
    </citation>
    <scope>NUCLEOTIDE SEQUENCE [LARGE SCALE GENOMIC DNA]</scope>
    <source>
        <strain evidence="3 4">CBS 625.97</strain>
    </source>
</reference>
<name>A0A7D8YXT2_9HELO</name>
<feature type="compositionally biased region" description="Low complexity" evidence="1">
    <location>
        <begin position="876"/>
        <end position="889"/>
    </location>
</feature>
<feature type="region of interest" description="Disordered" evidence="1">
    <location>
        <begin position="1100"/>
        <end position="1168"/>
    </location>
</feature>
<organism evidence="3 4">
    <name type="scientific">Lachnellula cervina</name>
    <dbReference type="NCBI Taxonomy" id="1316786"/>
    <lineage>
        <taxon>Eukaryota</taxon>
        <taxon>Fungi</taxon>
        <taxon>Dikarya</taxon>
        <taxon>Ascomycota</taxon>
        <taxon>Pezizomycotina</taxon>
        <taxon>Leotiomycetes</taxon>
        <taxon>Helotiales</taxon>
        <taxon>Lachnaceae</taxon>
        <taxon>Lachnellula</taxon>
    </lineage>
</organism>
<dbReference type="SUPFAM" id="SSF116846">
    <property type="entry name" value="MIT domain"/>
    <property type="match status" value="1"/>
</dbReference>
<feature type="compositionally biased region" description="Low complexity" evidence="1">
    <location>
        <begin position="858"/>
        <end position="867"/>
    </location>
</feature>
<comment type="caution">
    <text evidence="3">The sequence shown here is derived from an EMBL/GenBank/DDBJ whole genome shotgun (WGS) entry which is preliminary data.</text>
</comment>
<feature type="region of interest" description="Disordered" evidence="1">
    <location>
        <begin position="630"/>
        <end position="657"/>
    </location>
</feature>
<dbReference type="Gene3D" id="1.20.58.80">
    <property type="entry name" value="Phosphotransferase system, lactose/cellobiose-type IIA subunit"/>
    <property type="match status" value="1"/>
</dbReference>
<feature type="compositionally biased region" description="Low complexity" evidence="1">
    <location>
        <begin position="14"/>
        <end position="26"/>
    </location>
</feature>
<evidence type="ECO:0000313" key="4">
    <source>
        <dbReference type="Proteomes" id="UP000481288"/>
    </source>
</evidence>
<feature type="compositionally biased region" description="Low complexity" evidence="1">
    <location>
        <begin position="1116"/>
        <end position="1135"/>
    </location>
</feature>
<protein>
    <recommendedName>
        <fullName evidence="2">MIT domain-containing protein</fullName>
    </recommendedName>
</protein>
<feature type="compositionally biased region" description="Polar residues" evidence="1">
    <location>
        <begin position="81"/>
        <end position="109"/>
    </location>
</feature>
<sequence>MDSSPSPFHPSRQSSSNFNNHNNFAFPAERPKSRGHAVLSQSSFQNASPPRRPPVTATTTTTSSASPESRRPAAHAHRRSNSLTGMNQGVGNLNRWSKSSVSSAGSTQPTHKRSNSARRVSLSGSTTFLLGADTTSPPRKLHKHRPSTANSPQSQFARSALDSSLILPPIVTLPSLQTSVSNSSPLTGPTTPSPSTAAILSAAVRTTVPDYFGRAWEESAPRGFAANIDPAAALQLDVENDKPPVAERLRSRKGHSRNSDQTGKGSSSTNSNGNSKQPSQKAMLSKALQKANTAVLLDNAQNFEGAMHAYSEACALLQQVMARSSGDEDRRKLEAIRNTYTSRISELKKITPELLDDGSKALPQRPESEGRRLEELKLQDEDEEPAIIETATVTRIVNDQSYITDPDQVRSVPTSQLPARRESLLPSALGSMPYRSNNAFGEYDRSQSKSPMKMRIKETNINLAPPMESLYMPPPLSPRRPLSPVNYAPQTNHTRQHSSDLYTQTDPGASPLRGHTRAPSNESMSWLDTIDESSGSTASSVHSRTSSLGVRRKRIRAASGATEAEFDAALDAAVEAAYDDGFEPMGGEMNRFDYDDDDEIVANVRRKVELAKERVRQSEREAAIQDARERERKRLLQQEQAPQNTFEDEYDNQSEEEERMLEEMTREYVMDDFEFGLQSKSALPRGSDSSEFSGRTWNSSIGSNPTTAGTTLSTVAETSIPKLPVLQTSSTNPTQPPPAQALPPPPPPPPNTAPQPIAITSKGVRSRRLSGQNAKLLKIETTSKAANGALTQPPSMPPPKVPETSSVPVQPKTAGFPQQRPAAASVSGRPPIPQVIRQASSPLPGPNPTDIKAPPTPTLTQFTQLTQASTNESDALPRSASPARAQSRAGLRKNFSSSSLKTMKGRNLSVSVVDDGSDISPNTPNSSFNPRDMNGRLPAMPTLPTPISAAFKDKLSGAPTGGGLYLFDSDIHSPDSPGSPNPLSAGAPIPLEPCPTEFLLRPFWLMRALYQTIAHPRGGYLSTKLFVPRDVWRVKGVKLKNVEDKIVSCDYLTAALMKLAKVDTFDADAVLEEMQSLEGILEQVQATLSKKLGNEVGVQGSGGMFKDAPPSGDAETSTTASKSGSMSSKSSSFSWRRLRSKNSGVGLSNAYSSKTTPTDGPKEGLTMSTLPMTTTSVAKVRFAKRDMSEVQFSGPNANYMGALAKLFDAAQTLGKDSNFLLPENQTNTTPDQIARQVEDPGLRHADKTQVGLELCTRHAAEFFGFYICRFVLTDIGLLLDKFIKRGSEWVLV</sequence>
<accession>A0A7D8YXT2</accession>
<evidence type="ECO:0000256" key="1">
    <source>
        <dbReference type="SAM" id="MobiDB-lite"/>
    </source>
</evidence>
<feature type="region of interest" description="Disordered" evidence="1">
    <location>
        <begin position="465"/>
        <end position="552"/>
    </location>
</feature>
<proteinExistence type="predicted"/>
<feature type="compositionally biased region" description="Pro residues" evidence="1">
    <location>
        <begin position="734"/>
        <end position="753"/>
    </location>
</feature>
<feature type="compositionally biased region" description="Polar residues" evidence="1">
    <location>
        <begin position="1142"/>
        <end position="1158"/>
    </location>
</feature>
<feature type="compositionally biased region" description="Low complexity" evidence="1">
    <location>
        <begin position="533"/>
        <end position="547"/>
    </location>
</feature>
<keyword evidence="4" id="KW-1185">Reference proteome</keyword>
<feature type="compositionally biased region" description="Polar residues" evidence="1">
    <location>
        <begin position="488"/>
        <end position="507"/>
    </location>
</feature>
<dbReference type="InterPro" id="IPR036181">
    <property type="entry name" value="MIT_dom_sf"/>
</dbReference>
<gene>
    <name evidence="3" type="ORF">LCER1_G000576</name>
</gene>
<feature type="compositionally biased region" description="Low complexity" evidence="1">
    <location>
        <begin position="262"/>
        <end position="276"/>
    </location>
</feature>
<dbReference type="PANTHER" id="PTHR37327">
    <property type="entry name" value="CHROMOSOME 1, WHOLE GENOME SHOTGUN SEQUENCE"/>
    <property type="match status" value="1"/>
</dbReference>
<dbReference type="OrthoDB" id="2245455at2759"/>
<dbReference type="Proteomes" id="UP000481288">
    <property type="component" value="Unassembled WGS sequence"/>
</dbReference>
<dbReference type="InterPro" id="IPR007330">
    <property type="entry name" value="MIT_dom"/>
</dbReference>
<feature type="compositionally biased region" description="Polar residues" evidence="1">
    <location>
        <begin position="687"/>
        <end position="717"/>
    </location>
</feature>
<evidence type="ECO:0000313" key="3">
    <source>
        <dbReference type="EMBL" id="TVY58798.1"/>
    </source>
</evidence>
<feature type="region of interest" description="Disordered" evidence="1">
    <location>
        <begin position="235"/>
        <end position="286"/>
    </location>
</feature>
<evidence type="ECO:0000259" key="2">
    <source>
        <dbReference type="Pfam" id="PF04212"/>
    </source>
</evidence>
<feature type="compositionally biased region" description="Acidic residues" evidence="1">
    <location>
        <begin position="646"/>
        <end position="657"/>
    </location>
</feature>